<sequence>MRSQDDGVGSPDLVGLLETRVSGDKADSIIVKLSFQYSHCVEAMRFSGGFGSTKGILFMLSCKRRLLSGALESIISVDGTPWLAIGNFNAILASNEKKGGGPWEKGRREVFERLDRAICNDAWSMAFSYSMEVYGHISLRKRQLIRKLNNVQKALDGVNSAYLSQVEIE</sequence>
<accession>A0A7J9GQ35</accession>
<proteinExistence type="predicted"/>
<comment type="caution">
    <text evidence="1">The sequence shown here is derived from an EMBL/GenBank/DDBJ whole genome shotgun (WGS) entry which is preliminary data.</text>
</comment>
<name>A0A7J9GQ35_9ROSI</name>
<dbReference type="EMBL" id="JABFAD010000006">
    <property type="protein sequence ID" value="MBA0799699.1"/>
    <property type="molecule type" value="Genomic_DNA"/>
</dbReference>
<evidence type="ECO:0000313" key="1">
    <source>
        <dbReference type="EMBL" id="MBA0799699.1"/>
    </source>
</evidence>
<keyword evidence="2" id="KW-1185">Reference proteome</keyword>
<dbReference type="Proteomes" id="UP000593560">
    <property type="component" value="Unassembled WGS sequence"/>
</dbReference>
<dbReference type="AlphaFoldDB" id="A0A7J9GQ35"/>
<dbReference type="OrthoDB" id="1000931at2759"/>
<protein>
    <submittedName>
        <fullName evidence="1">Uncharacterized protein</fullName>
    </submittedName>
</protein>
<gene>
    <name evidence="1" type="ORF">Gohar_010198</name>
</gene>
<organism evidence="1 2">
    <name type="scientific">Gossypium harknessii</name>
    <dbReference type="NCBI Taxonomy" id="34285"/>
    <lineage>
        <taxon>Eukaryota</taxon>
        <taxon>Viridiplantae</taxon>
        <taxon>Streptophyta</taxon>
        <taxon>Embryophyta</taxon>
        <taxon>Tracheophyta</taxon>
        <taxon>Spermatophyta</taxon>
        <taxon>Magnoliopsida</taxon>
        <taxon>eudicotyledons</taxon>
        <taxon>Gunneridae</taxon>
        <taxon>Pentapetalae</taxon>
        <taxon>rosids</taxon>
        <taxon>malvids</taxon>
        <taxon>Malvales</taxon>
        <taxon>Malvaceae</taxon>
        <taxon>Malvoideae</taxon>
        <taxon>Gossypium</taxon>
    </lineage>
</organism>
<feature type="non-terminal residue" evidence="1">
    <location>
        <position position="1"/>
    </location>
</feature>
<evidence type="ECO:0000313" key="2">
    <source>
        <dbReference type="Proteomes" id="UP000593560"/>
    </source>
</evidence>
<reference evidence="1 2" key="1">
    <citation type="journal article" date="2019" name="Genome Biol. Evol.">
        <title>Insights into the evolution of the New World diploid cottons (Gossypium, subgenus Houzingenia) based on genome sequencing.</title>
        <authorList>
            <person name="Grover C.E."/>
            <person name="Arick M.A. 2nd"/>
            <person name="Thrash A."/>
            <person name="Conover J.L."/>
            <person name="Sanders W.S."/>
            <person name="Peterson D.G."/>
            <person name="Frelichowski J.E."/>
            <person name="Scheffler J.A."/>
            <person name="Scheffler B.E."/>
            <person name="Wendel J.F."/>
        </authorList>
    </citation>
    <scope>NUCLEOTIDE SEQUENCE [LARGE SCALE GENOMIC DNA]</scope>
    <source>
        <strain evidence="1">0</strain>
        <tissue evidence="1">Leaf</tissue>
    </source>
</reference>